<organism evidence="6 7">
    <name type="scientific">Candidatus Brachybacterium intestinipullorum</name>
    <dbReference type="NCBI Taxonomy" id="2838512"/>
    <lineage>
        <taxon>Bacteria</taxon>
        <taxon>Bacillati</taxon>
        <taxon>Actinomycetota</taxon>
        <taxon>Actinomycetes</taxon>
        <taxon>Micrococcales</taxon>
        <taxon>Dermabacteraceae</taxon>
        <taxon>Brachybacterium</taxon>
    </lineage>
</organism>
<sequence>MSTSRVDSAAWFDEAFAAAPLMAILRGMGAHRSLELARTAWDLGIDVVEIPLQNSEDHAALAAVVAAGAERGKHVGAGTVLDSATVHAAAAAGAAFTVSPGLDLEVVRASEEAGLASLPGVATATEVQHAHVAGLRWLKAFPASLLGTGWFPAMHGPFPEVRFVATGGMNARNAADVLDAGAAVVAVGGALADPAELDRLAEVISR</sequence>
<accession>A0A9D2PYK4</accession>
<dbReference type="GO" id="GO:0016829">
    <property type="term" value="F:lyase activity"/>
    <property type="evidence" value="ECO:0007669"/>
    <property type="project" value="UniProtKB-KW"/>
</dbReference>
<dbReference type="Gene3D" id="3.20.20.70">
    <property type="entry name" value="Aldolase class I"/>
    <property type="match status" value="1"/>
</dbReference>
<evidence type="ECO:0000256" key="1">
    <source>
        <dbReference type="ARBA" id="ARBA00004761"/>
    </source>
</evidence>
<comment type="similarity">
    <text evidence="2">Belongs to the KHG/KDPG aldolase family.</text>
</comment>
<reference evidence="6" key="2">
    <citation type="submission" date="2021-04" db="EMBL/GenBank/DDBJ databases">
        <authorList>
            <person name="Gilroy R."/>
        </authorList>
    </citation>
    <scope>NUCLEOTIDE SEQUENCE</scope>
    <source>
        <strain evidence="6">CHK130-7132</strain>
    </source>
</reference>
<dbReference type="EMBL" id="DWWC01000061">
    <property type="protein sequence ID" value="HJC68633.1"/>
    <property type="molecule type" value="Genomic_DNA"/>
</dbReference>
<evidence type="ECO:0000256" key="2">
    <source>
        <dbReference type="ARBA" id="ARBA00006906"/>
    </source>
</evidence>
<name>A0A9D2PYK4_9MICO</name>
<evidence type="ECO:0000313" key="7">
    <source>
        <dbReference type="Proteomes" id="UP000823854"/>
    </source>
</evidence>
<evidence type="ECO:0000256" key="3">
    <source>
        <dbReference type="ARBA" id="ARBA00011233"/>
    </source>
</evidence>
<comment type="pathway">
    <text evidence="1">Carbohydrate acid metabolism.</text>
</comment>
<dbReference type="Proteomes" id="UP000823854">
    <property type="component" value="Unassembled WGS sequence"/>
</dbReference>
<dbReference type="Pfam" id="PF01081">
    <property type="entry name" value="Aldolase"/>
    <property type="match status" value="1"/>
</dbReference>
<evidence type="ECO:0000256" key="5">
    <source>
        <dbReference type="ARBA" id="ARBA00023277"/>
    </source>
</evidence>
<evidence type="ECO:0000256" key="4">
    <source>
        <dbReference type="ARBA" id="ARBA00023239"/>
    </source>
</evidence>
<evidence type="ECO:0000313" key="6">
    <source>
        <dbReference type="EMBL" id="HJC68633.1"/>
    </source>
</evidence>
<dbReference type="PANTHER" id="PTHR30246">
    <property type="entry name" value="2-KETO-3-DEOXY-6-PHOSPHOGLUCONATE ALDOLASE"/>
    <property type="match status" value="1"/>
</dbReference>
<reference evidence="6" key="1">
    <citation type="journal article" date="2021" name="PeerJ">
        <title>Extensive microbial diversity within the chicken gut microbiome revealed by metagenomics and culture.</title>
        <authorList>
            <person name="Gilroy R."/>
            <person name="Ravi A."/>
            <person name="Getino M."/>
            <person name="Pursley I."/>
            <person name="Horton D.L."/>
            <person name="Alikhan N.F."/>
            <person name="Baker D."/>
            <person name="Gharbi K."/>
            <person name="Hall N."/>
            <person name="Watson M."/>
            <person name="Adriaenssens E.M."/>
            <person name="Foster-Nyarko E."/>
            <person name="Jarju S."/>
            <person name="Secka A."/>
            <person name="Antonio M."/>
            <person name="Oren A."/>
            <person name="Chaudhuri R.R."/>
            <person name="La Ragione R."/>
            <person name="Hildebrand F."/>
            <person name="Pallen M.J."/>
        </authorList>
    </citation>
    <scope>NUCLEOTIDE SEQUENCE</scope>
    <source>
        <strain evidence="6">CHK130-7132</strain>
    </source>
</reference>
<dbReference type="SUPFAM" id="SSF51569">
    <property type="entry name" value="Aldolase"/>
    <property type="match status" value="1"/>
</dbReference>
<dbReference type="InterPro" id="IPR000887">
    <property type="entry name" value="Aldlse_KDPG_KHG"/>
</dbReference>
<comment type="caution">
    <text evidence="6">The sequence shown here is derived from an EMBL/GenBank/DDBJ whole genome shotgun (WGS) entry which is preliminary data.</text>
</comment>
<proteinExistence type="inferred from homology"/>
<dbReference type="AlphaFoldDB" id="A0A9D2PYK4"/>
<dbReference type="PANTHER" id="PTHR30246:SF1">
    <property type="entry name" value="2-DEHYDRO-3-DEOXY-6-PHOSPHOGALACTONATE ALDOLASE-RELATED"/>
    <property type="match status" value="1"/>
</dbReference>
<keyword evidence="5" id="KW-0119">Carbohydrate metabolism</keyword>
<dbReference type="InterPro" id="IPR013785">
    <property type="entry name" value="Aldolase_TIM"/>
</dbReference>
<comment type="subunit">
    <text evidence="3">Homotrimer.</text>
</comment>
<keyword evidence="4" id="KW-0456">Lyase</keyword>
<dbReference type="CDD" id="cd00452">
    <property type="entry name" value="KDPG_aldolase"/>
    <property type="match status" value="1"/>
</dbReference>
<gene>
    <name evidence="6" type="ORF">H9932_03000</name>
</gene>
<protein>
    <submittedName>
        <fullName evidence="6">Bifunctional 4-hydroxy-2-oxoglutarate aldolase/2-dehydro-3-deoxy-phosphogluconate aldolase</fullName>
    </submittedName>
</protein>